<feature type="domain" description="4'-phosphopantetheinyl transferase" evidence="9">
    <location>
        <begin position="6"/>
        <end position="115"/>
    </location>
</feature>
<dbReference type="NCBIfam" id="TIGR00556">
    <property type="entry name" value="pantethn_trn"/>
    <property type="match status" value="1"/>
</dbReference>
<comment type="cofactor">
    <cofactor evidence="8">
        <name>Mg(2+)</name>
        <dbReference type="ChEBI" id="CHEBI:18420"/>
    </cofactor>
</comment>
<dbReference type="GO" id="GO:0005737">
    <property type="term" value="C:cytoplasm"/>
    <property type="evidence" value="ECO:0007669"/>
    <property type="project" value="UniProtKB-SubCell"/>
</dbReference>
<evidence type="ECO:0000256" key="8">
    <source>
        <dbReference type="HAMAP-Rule" id="MF_00101"/>
    </source>
</evidence>
<dbReference type="GO" id="GO:0000287">
    <property type="term" value="F:magnesium ion binding"/>
    <property type="evidence" value="ECO:0007669"/>
    <property type="project" value="UniProtKB-UniRule"/>
</dbReference>
<dbReference type="GO" id="GO:0008897">
    <property type="term" value="F:holo-[acyl-carrier-protein] synthase activity"/>
    <property type="evidence" value="ECO:0007669"/>
    <property type="project" value="UniProtKB-UniRule"/>
</dbReference>
<comment type="similarity">
    <text evidence="8">Belongs to the P-Pant transferase superfamily. AcpS family.</text>
</comment>
<dbReference type="HAMAP" id="MF_00101">
    <property type="entry name" value="AcpS"/>
    <property type="match status" value="1"/>
</dbReference>
<dbReference type="EC" id="2.7.8.7" evidence="8"/>
<reference evidence="10 11" key="2">
    <citation type="journal article" date="2020" name="MBio">
        <title>Isolation and Molecular Analysis of a Novel Neorickettsia Species That Causes Potomac Horse Fever.</title>
        <authorList>
            <person name="Teymournejad O."/>
            <person name="Lin M."/>
            <person name="Bekebrede H."/>
            <person name="Kamr A."/>
            <person name="Toribio R.E."/>
            <person name="Arroyo L.G."/>
            <person name="Baird J.D."/>
            <person name="Rikihisa Y."/>
        </authorList>
    </citation>
    <scope>NUCLEOTIDE SEQUENCE [LARGE SCALE GENOMIC DNA]</scope>
    <source>
        <strain evidence="10 11">Fin17</strain>
    </source>
</reference>
<keyword evidence="1 8" id="KW-0444">Lipid biosynthesis</keyword>
<evidence type="ECO:0000256" key="7">
    <source>
        <dbReference type="ARBA" id="ARBA00023160"/>
    </source>
</evidence>
<keyword evidence="11" id="KW-1185">Reference proteome</keyword>
<dbReference type="InterPro" id="IPR002582">
    <property type="entry name" value="ACPS"/>
</dbReference>
<dbReference type="KEGG" id="nef:GP480_03910"/>
<feature type="binding site" evidence="8">
    <location>
        <position position="61"/>
    </location>
    <ligand>
        <name>Mg(2+)</name>
        <dbReference type="ChEBI" id="CHEBI:18420"/>
    </ligand>
</feature>
<dbReference type="InterPro" id="IPR008278">
    <property type="entry name" value="4-PPantetheinyl_Trfase_dom"/>
</dbReference>
<dbReference type="Proteomes" id="UP000464912">
    <property type="component" value="Chromosome"/>
</dbReference>
<name>A0A6P1GBJ0_9RICK</name>
<keyword evidence="3 8" id="KW-0479">Metal-binding</keyword>
<dbReference type="NCBIfam" id="TIGR00516">
    <property type="entry name" value="acpS"/>
    <property type="match status" value="1"/>
</dbReference>
<dbReference type="InterPro" id="IPR004568">
    <property type="entry name" value="Ppantetheine-prot_Trfase_dom"/>
</dbReference>
<dbReference type="EMBL" id="CP047224">
    <property type="protein sequence ID" value="QHD65534.1"/>
    <property type="molecule type" value="Genomic_DNA"/>
</dbReference>
<reference evidence="10 11" key="1">
    <citation type="journal article" date="2020" name="MBio">
        <title>Erratum for Teymournejad et al., 'Isolation and Molecular Analysis of a Novel Neorickettsia Species That Causes Potomac Horse Fever'.</title>
        <authorList>
            <person name="Teymournejad O."/>
            <person name="Lin M."/>
            <person name="Bekebrede H."/>
            <person name="Kamr A."/>
            <person name="Toribio R.E."/>
            <person name="Arroyo L.G."/>
            <person name="Baird J.D."/>
            <person name="Rikihisa Y."/>
        </authorList>
    </citation>
    <scope>NUCLEOTIDE SEQUENCE [LARGE SCALE GENOMIC DNA]</scope>
    <source>
        <strain evidence="10 11">Fin17</strain>
    </source>
</reference>
<gene>
    <name evidence="8 10" type="primary">acpS</name>
    <name evidence="10" type="ORF">GP480_03910</name>
</gene>
<feature type="binding site" evidence="8">
    <location>
        <position position="10"/>
    </location>
    <ligand>
        <name>Mg(2+)</name>
        <dbReference type="ChEBI" id="CHEBI:18420"/>
    </ligand>
</feature>
<keyword evidence="5 8" id="KW-0460">Magnesium</keyword>
<protein>
    <recommendedName>
        <fullName evidence="8">Holo-[acyl-carrier-protein] synthase</fullName>
        <shortName evidence="8">Holo-ACP synthase</shortName>
        <ecNumber evidence="8">2.7.8.7</ecNumber>
    </recommendedName>
    <alternativeName>
        <fullName evidence="8">4'-phosphopantetheinyl transferase AcpS</fullName>
    </alternativeName>
</protein>
<evidence type="ECO:0000256" key="5">
    <source>
        <dbReference type="ARBA" id="ARBA00022842"/>
    </source>
</evidence>
<sequence length="121" mass="13823">MKKKTSIGVDIVKLSRIEKVLELYQQKFLLRFFDMNEIKEAEAHRGKGMISYLAKRFAAKEAIIKARGHGIGLAIKQISVRNNCKGKPFIYFKDRMLRNSQISLSDDGDYAIAFVVLGDRI</sequence>
<comment type="subcellular location">
    <subcellularLocation>
        <location evidence="8">Cytoplasm</location>
    </subcellularLocation>
</comment>
<accession>A0A6P1GBJ0</accession>
<evidence type="ECO:0000313" key="11">
    <source>
        <dbReference type="Proteomes" id="UP000464912"/>
    </source>
</evidence>
<dbReference type="Gene3D" id="3.90.470.20">
    <property type="entry name" value="4'-phosphopantetheinyl transferase domain"/>
    <property type="match status" value="1"/>
</dbReference>
<keyword evidence="8" id="KW-0963">Cytoplasm</keyword>
<evidence type="ECO:0000259" key="9">
    <source>
        <dbReference type="Pfam" id="PF01648"/>
    </source>
</evidence>
<keyword evidence="4 8" id="KW-0276">Fatty acid metabolism</keyword>
<dbReference type="SUPFAM" id="SSF56214">
    <property type="entry name" value="4'-phosphopantetheinyl transferase"/>
    <property type="match status" value="1"/>
</dbReference>
<organism evidence="10 11">
    <name type="scientific">Neorickettsia findlayensis</name>
    <dbReference type="NCBI Taxonomy" id="2686014"/>
    <lineage>
        <taxon>Bacteria</taxon>
        <taxon>Pseudomonadati</taxon>
        <taxon>Pseudomonadota</taxon>
        <taxon>Alphaproteobacteria</taxon>
        <taxon>Rickettsiales</taxon>
        <taxon>Anaplasmataceae</taxon>
        <taxon>Neorickettsia</taxon>
    </lineage>
</organism>
<evidence type="ECO:0000256" key="4">
    <source>
        <dbReference type="ARBA" id="ARBA00022832"/>
    </source>
</evidence>
<keyword evidence="6 8" id="KW-0443">Lipid metabolism</keyword>
<evidence type="ECO:0000313" key="10">
    <source>
        <dbReference type="EMBL" id="QHD65534.1"/>
    </source>
</evidence>
<dbReference type="AlphaFoldDB" id="A0A6P1GBJ0"/>
<evidence type="ECO:0000256" key="3">
    <source>
        <dbReference type="ARBA" id="ARBA00022723"/>
    </source>
</evidence>
<dbReference type="RefSeq" id="WP_160096023.1">
    <property type="nucleotide sequence ID" value="NZ_CP047224.1"/>
</dbReference>
<comment type="function">
    <text evidence="8">Transfers the 4'-phosphopantetheine moiety from coenzyme A to a Ser of acyl-carrier-protein.</text>
</comment>
<keyword evidence="7 8" id="KW-0275">Fatty acid biosynthesis</keyword>
<dbReference type="InterPro" id="IPR037143">
    <property type="entry name" value="4-PPantetheinyl_Trfase_dom_sf"/>
</dbReference>
<evidence type="ECO:0000256" key="1">
    <source>
        <dbReference type="ARBA" id="ARBA00022516"/>
    </source>
</evidence>
<comment type="catalytic activity">
    <reaction evidence="8">
        <text>apo-[ACP] + CoA = holo-[ACP] + adenosine 3',5'-bisphosphate + H(+)</text>
        <dbReference type="Rhea" id="RHEA:12068"/>
        <dbReference type="Rhea" id="RHEA-COMP:9685"/>
        <dbReference type="Rhea" id="RHEA-COMP:9690"/>
        <dbReference type="ChEBI" id="CHEBI:15378"/>
        <dbReference type="ChEBI" id="CHEBI:29999"/>
        <dbReference type="ChEBI" id="CHEBI:57287"/>
        <dbReference type="ChEBI" id="CHEBI:58343"/>
        <dbReference type="ChEBI" id="CHEBI:64479"/>
        <dbReference type="EC" id="2.7.8.7"/>
    </reaction>
</comment>
<dbReference type="Pfam" id="PF01648">
    <property type="entry name" value="ACPS"/>
    <property type="match status" value="1"/>
</dbReference>
<evidence type="ECO:0000256" key="6">
    <source>
        <dbReference type="ARBA" id="ARBA00023098"/>
    </source>
</evidence>
<evidence type="ECO:0000256" key="2">
    <source>
        <dbReference type="ARBA" id="ARBA00022679"/>
    </source>
</evidence>
<dbReference type="GO" id="GO:0006633">
    <property type="term" value="P:fatty acid biosynthetic process"/>
    <property type="evidence" value="ECO:0007669"/>
    <property type="project" value="UniProtKB-UniRule"/>
</dbReference>
<proteinExistence type="inferred from homology"/>
<keyword evidence="2 8" id="KW-0808">Transferase</keyword>